<evidence type="ECO:0000313" key="3">
    <source>
        <dbReference type="Proteomes" id="UP001302573"/>
    </source>
</evidence>
<comment type="caution">
    <text evidence="2">The sequence shown here is derived from an EMBL/GenBank/DDBJ whole genome shotgun (WGS) entry which is preliminary data.</text>
</comment>
<feature type="chain" id="PRO_5047141307" evidence="1">
    <location>
        <begin position="26"/>
        <end position="413"/>
    </location>
</feature>
<dbReference type="Pfam" id="PF10783">
    <property type="entry name" value="DUF2599"/>
    <property type="match status" value="1"/>
</dbReference>
<reference evidence="2 3" key="1">
    <citation type="submission" date="2023-12" db="EMBL/GenBank/DDBJ databases">
        <title>Pseudomonas machongensis sp. nov., isolated from wilted pepper plants (Capsicum annuum).</title>
        <authorList>
            <person name="Qiu M."/>
            <person name="Li Y."/>
            <person name="Liu Q."/>
            <person name="Zhang X."/>
            <person name="Huang Y."/>
            <person name="Guo R."/>
            <person name="Hu M."/>
            <person name="Zhou J."/>
            <person name="Zhou X."/>
        </authorList>
    </citation>
    <scope>NUCLEOTIDE SEQUENCE [LARGE SCALE GENOMIC DNA]</scope>
    <source>
        <strain evidence="2 3">MH2</strain>
    </source>
</reference>
<dbReference type="InterPro" id="IPR019719">
    <property type="entry name" value="DUF2599"/>
</dbReference>
<keyword evidence="1" id="KW-0732">Signal</keyword>
<sequence length="413" mass="47030">MNGRLAKLMPYFVPALLLQPLAASAESCKDTLKTVQTLYDNTVDKCRSGPASNCSGLLIRGTHRSPDGAYDVWNPSATAQRLGTFAASWMRSDGISYEDPGLKTNNGYIIAPFDEVRKSETPVHIYCAFPNDAWTDFRDDQGCGDNKNSTSTQEPVCQSMKPPIDSAQAWVQLFNKYQRDRKQDQRQCGFDMRGRGSDANEARTAAFQKFIKARQVINTREFQTQTELRIGNPKTDELPILAFFYSEPRGLADAQKNAADYKAKTGKERNIVKIDFPRTPNGKARFSCISPTPVPPENQYCSKYIESSKWVRRDDPKLGKDTWTLQVVPTDCGRKIKDDQTDRMWAELYNLHKDDEQWREYSQYGGSMRRQMVCHLTLVSAGRPVRDKPEWNLEPARPYVDHETSLKMNCNPY</sequence>
<dbReference type="EMBL" id="JAYFUI010000187">
    <property type="protein sequence ID" value="MEA5673566.1"/>
    <property type="molecule type" value="Genomic_DNA"/>
</dbReference>
<accession>A0ABU5VJN7</accession>
<evidence type="ECO:0000313" key="2">
    <source>
        <dbReference type="EMBL" id="MEA5673566.1"/>
    </source>
</evidence>
<name>A0ABU5VJN7_9PSED</name>
<feature type="signal peptide" evidence="1">
    <location>
        <begin position="1"/>
        <end position="25"/>
    </location>
</feature>
<proteinExistence type="predicted"/>
<dbReference type="Proteomes" id="UP001302573">
    <property type="component" value="Unassembled WGS sequence"/>
</dbReference>
<gene>
    <name evidence="2" type="ORF">VA602_19810</name>
</gene>
<protein>
    <submittedName>
        <fullName evidence="2">DUF2599 domain-containing protein</fullName>
    </submittedName>
</protein>
<keyword evidence="3" id="KW-1185">Reference proteome</keyword>
<organism evidence="2 3">
    <name type="scientific">Pseudomonas machongensis</name>
    <dbReference type="NCBI Taxonomy" id="3110229"/>
    <lineage>
        <taxon>Bacteria</taxon>
        <taxon>Pseudomonadati</taxon>
        <taxon>Pseudomonadota</taxon>
        <taxon>Gammaproteobacteria</taxon>
        <taxon>Pseudomonadales</taxon>
        <taxon>Pseudomonadaceae</taxon>
        <taxon>Pseudomonas</taxon>
    </lineage>
</organism>
<evidence type="ECO:0000256" key="1">
    <source>
        <dbReference type="SAM" id="SignalP"/>
    </source>
</evidence>
<dbReference type="RefSeq" id="WP_323454070.1">
    <property type="nucleotide sequence ID" value="NZ_JAYFUI010000187.1"/>
</dbReference>